<protein>
    <submittedName>
        <fullName evidence="2">VWA domain-containing protein</fullName>
    </submittedName>
</protein>
<dbReference type="InterPro" id="IPR019303">
    <property type="entry name" value="vWA_TerF_C"/>
</dbReference>
<dbReference type="InterPro" id="IPR036465">
    <property type="entry name" value="vWFA_dom_sf"/>
</dbReference>
<dbReference type="AlphaFoldDB" id="A0A974S0Y2"/>
<proteinExistence type="predicted"/>
<gene>
    <name evidence="2" type="ORF">I6J18_03420</name>
</gene>
<name>A0A974S0Y2_PERPY</name>
<feature type="domain" description="vWA found in TerF C terminus" evidence="1">
    <location>
        <begin position="24"/>
        <end position="221"/>
    </location>
</feature>
<dbReference type="EMBL" id="CP068053">
    <property type="protein sequence ID" value="QQT00971.1"/>
    <property type="molecule type" value="Genomic_DNA"/>
</dbReference>
<sequence length="250" mass="28765">MSTIDLQKKNVRIVLEKKQLTKVKARVGLVLDLTGSMRKMYNNGTVQEVVERILAIASQFDDDGILDVWVYDNEYTRLDSVDEKDLSGYVDRKILNNDSIHKFGRNDEVPVMKDVMKKYIAEDPSVDPAYIVFINDGGVKKTIKPIIEGASNQPIFWQFVGIGNGNFDFLKQLDKMEGRYVDNANFIQIENISTIPDKQLYELLLNEFPIWLKEATKKGILNKQNKPVKQVQPEVLNIWQKLKKIFSSNH</sequence>
<evidence type="ECO:0000259" key="1">
    <source>
        <dbReference type="Pfam" id="PF10138"/>
    </source>
</evidence>
<dbReference type="Proteomes" id="UP000595254">
    <property type="component" value="Chromosome"/>
</dbReference>
<dbReference type="RefSeq" id="WP_051387527.1">
    <property type="nucleotide sequence ID" value="NZ_CP068053.1"/>
</dbReference>
<accession>A0A974S0Y2</accession>
<dbReference type="Pfam" id="PF10138">
    <property type="entry name" value="vWA-TerF-like"/>
    <property type="match status" value="1"/>
</dbReference>
<evidence type="ECO:0000313" key="3">
    <source>
        <dbReference type="Proteomes" id="UP000595254"/>
    </source>
</evidence>
<dbReference type="KEGG" id="ppsr:I6J18_03420"/>
<evidence type="ECO:0000313" key="2">
    <source>
        <dbReference type="EMBL" id="QQT00971.1"/>
    </source>
</evidence>
<reference evidence="2 3" key="1">
    <citation type="submission" date="2021-01" db="EMBL/GenBank/DDBJ databases">
        <title>FDA dAtabase for Regulatory Grade micrObial Sequences (FDA-ARGOS): Supporting development and validation of Infectious Disease Dx tests.</title>
        <authorList>
            <person name="Nelson B."/>
            <person name="Plummer A."/>
            <person name="Tallon L."/>
            <person name="Sadzewicz L."/>
            <person name="Zhao X."/>
            <person name="Boylan J."/>
            <person name="Ott S."/>
            <person name="Bowen H."/>
            <person name="Vavikolanu K."/>
            <person name="Mehta A."/>
            <person name="Aluvathingal J."/>
            <person name="Nadendla S."/>
            <person name="Myers T."/>
            <person name="Yan Y."/>
            <person name="Sichtig H."/>
        </authorList>
    </citation>
    <scope>NUCLEOTIDE SEQUENCE [LARGE SCALE GENOMIC DNA]</scope>
    <source>
        <strain evidence="2 3">FDAARGOS_1161</strain>
    </source>
</reference>
<keyword evidence="3" id="KW-1185">Reference proteome</keyword>
<organism evidence="2 3">
    <name type="scientific">Peribacillus psychrosaccharolyticus</name>
    <name type="common">Bacillus psychrosaccharolyticus</name>
    <dbReference type="NCBI Taxonomy" id="1407"/>
    <lineage>
        <taxon>Bacteria</taxon>
        <taxon>Bacillati</taxon>
        <taxon>Bacillota</taxon>
        <taxon>Bacilli</taxon>
        <taxon>Bacillales</taxon>
        <taxon>Bacillaceae</taxon>
        <taxon>Peribacillus</taxon>
    </lineage>
</organism>
<dbReference type="SUPFAM" id="SSF53300">
    <property type="entry name" value="vWA-like"/>
    <property type="match status" value="1"/>
</dbReference>